<dbReference type="Proteomes" id="UP000324222">
    <property type="component" value="Unassembled WGS sequence"/>
</dbReference>
<gene>
    <name evidence="1" type="ORF">E2C01_026965</name>
</gene>
<evidence type="ECO:0000313" key="2">
    <source>
        <dbReference type="Proteomes" id="UP000324222"/>
    </source>
</evidence>
<name>A0A5B7EGP8_PORTR</name>
<dbReference type="AlphaFoldDB" id="A0A5B7EGP8"/>
<proteinExistence type="predicted"/>
<reference evidence="1 2" key="1">
    <citation type="submission" date="2019-05" db="EMBL/GenBank/DDBJ databases">
        <title>Another draft genome of Portunus trituberculatus and its Hox gene families provides insights of decapod evolution.</title>
        <authorList>
            <person name="Jeong J.-H."/>
            <person name="Song I."/>
            <person name="Kim S."/>
            <person name="Choi T."/>
            <person name="Kim D."/>
            <person name="Ryu S."/>
            <person name="Kim W."/>
        </authorList>
    </citation>
    <scope>NUCLEOTIDE SEQUENCE [LARGE SCALE GENOMIC DNA]</scope>
    <source>
        <tissue evidence="1">Muscle</tissue>
    </source>
</reference>
<dbReference type="EMBL" id="VSRR010002870">
    <property type="protein sequence ID" value="MPC33610.1"/>
    <property type="molecule type" value="Genomic_DNA"/>
</dbReference>
<evidence type="ECO:0000313" key="1">
    <source>
        <dbReference type="EMBL" id="MPC33610.1"/>
    </source>
</evidence>
<sequence>MERSGTQRRRISVTVYRMSGCLYAYLRRSRAGASRKVPVRGMFR</sequence>
<accession>A0A5B7EGP8</accession>
<organism evidence="1 2">
    <name type="scientific">Portunus trituberculatus</name>
    <name type="common">Swimming crab</name>
    <name type="synonym">Neptunus trituberculatus</name>
    <dbReference type="NCBI Taxonomy" id="210409"/>
    <lineage>
        <taxon>Eukaryota</taxon>
        <taxon>Metazoa</taxon>
        <taxon>Ecdysozoa</taxon>
        <taxon>Arthropoda</taxon>
        <taxon>Crustacea</taxon>
        <taxon>Multicrustacea</taxon>
        <taxon>Malacostraca</taxon>
        <taxon>Eumalacostraca</taxon>
        <taxon>Eucarida</taxon>
        <taxon>Decapoda</taxon>
        <taxon>Pleocyemata</taxon>
        <taxon>Brachyura</taxon>
        <taxon>Eubrachyura</taxon>
        <taxon>Portunoidea</taxon>
        <taxon>Portunidae</taxon>
        <taxon>Portuninae</taxon>
        <taxon>Portunus</taxon>
    </lineage>
</organism>
<protein>
    <submittedName>
        <fullName evidence="1">Uncharacterized protein</fullName>
    </submittedName>
</protein>
<comment type="caution">
    <text evidence="1">The sequence shown here is derived from an EMBL/GenBank/DDBJ whole genome shotgun (WGS) entry which is preliminary data.</text>
</comment>
<keyword evidence="2" id="KW-1185">Reference proteome</keyword>